<feature type="region of interest" description="Disordered" evidence="1">
    <location>
        <begin position="1"/>
        <end position="60"/>
    </location>
</feature>
<proteinExistence type="predicted"/>
<evidence type="ECO:0000313" key="2">
    <source>
        <dbReference type="EMBL" id="KAG0138864.1"/>
    </source>
</evidence>
<feature type="compositionally biased region" description="Basic and acidic residues" evidence="1">
    <location>
        <begin position="1"/>
        <end position="11"/>
    </location>
</feature>
<name>A0A9P6T543_9BASI</name>
<organism evidence="2 3">
    <name type="scientific">Cronartium quercuum f. sp. fusiforme G11</name>
    <dbReference type="NCBI Taxonomy" id="708437"/>
    <lineage>
        <taxon>Eukaryota</taxon>
        <taxon>Fungi</taxon>
        <taxon>Dikarya</taxon>
        <taxon>Basidiomycota</taxon>
        <taxon>Pucciniomycotina</taxon>
        <taxon>Pucciniomycetes</taxon>
        <taxon>Pucciniales</taxon>
        <taxon>Coleosporiaceae</taxon>
        <taxon>Cronartium</taxon>
    </lineage>
</organism>
<feature type="compositionally biased region" description="Polar residues" evidence="1">
    <location>
        <begin position="35"/>
        <end position="44"/>
    </location>
</feature>
<evidence type="ECO:0000256" key="1">
    <source>
        <dbReference type="SAM" id="MobiDB-lite"/>
    </source>
</evidence>
<keyword evidence="3" id="KW-1185">Reference proteome</keyword>
<feature type="compositionally biased region" description="Polar residues" evidence="1">
    <location>
        <begin position="13"/>
        <end position="24"/>
    </location>
</feature>
<reference evidence="2" key="1">
    <citation type="submission" date="2013-11" db="EMBL/GenBank/DDBJ databases">
        <title>Genome sequence of the fusiform rust pathogen reveals effectors for host alternation and coevolution with pine.</title>
        <authorList>
            <consortium name="DOE Joint Genome Institute"/>
            <person name="Smith K."/>
            <person name="Pendleton A."/>
            <person name="Kubisiak T."/>
            <person name="Anderson C."/>
            <person name="Salamov A."/>
            <person name="Aerts A."/>
            <person name="Riley R."/>
            <person name="Clum A."/>
            <person name="Lindquist E."/>
            <person name="Ence D."/>
            <person name="Campbell M."/>
            <person name="Kronenberg Z."/>
            <person name="Feau N."/>
            <person name="Dhillon B."/>
            <person name="Hamelin R."/>
            <person name="Burleigh J."/>
            <person name="Smith J."/>
            <person name="Yandell M."/>
            <person name="Nelson C."/>
            <person name="Grigoriev I."/>
            <person name="Davis J."/>
        </authorList>
    </citation>
    <scope>NUCLEOTIDE SEQUENCE</scope>
    <source>
        <strain evidence="2">G11</strain>
    </source>
</reference>
<protein>
    <submittedName>
        <fullName evidence="2">Uncharacterized protein</fullName>
    </submittedName>
</protein>
<dbReference type="Proteomes" id="UP000886653">
    <property type="component" value="Unassembled WGS sequence"/>
</dbReference>
<accession>A0A9P6T543</accession>
<comment type="caution">
    <text evidence="2">The sequence shown here is derived from an EMBL/GenBank/DDBJ whole genome shotgun (WGS) entry which is preliminary data.</text>
</comment>
<feature type="compositionally biased region" description="Basic residues" evidence="1">
    <location>
        <begin position="45"/>
        <end position="60"/>
    </location>
</feature>
<evidence type="ECO:0000313" key="3">
    <source>
        <dbReference type="Proteomes" id="UP000886653"/>
    </source>
</evidence>
<gene>
    <name evidence="2" type="ORF">CROQUDRAFT_102790</name>
</gene>
<dbReference type="EMBL" id="MU168384">
    <property type="protein sequence ID" value="KAG0138864.1"/>
    <property type="molecule type" value="Genomic_DNA"/>
</dbReference>
<dbReference type="AlphaFoldDB" id="A0A9P6T543"/>
<sequence>MTTKPNEDKKPNPWNTRTQANTTSKAKEPPKFPNCGSNDATHQWKTCKGKQKAIKNKWNL</sequence>